<feature type="domain" description="YqgF/RNase H-like" evidence="7">
    <location>
        <begin position="18"/>
        <end position="117"/>
    </location>
</feature>
<keyword evidence="1 5" id="KW-0963">Cytoplasm</keyword>
<comment type="function">
    <text evidence="5">Could be a nuclease involved in processing of the 5'-end of pre-16S rRNA.</text>
</comment>
<reference evidence="9" key="1">
    <citation type="journal article" date="2019" name="Int. J. Syst. Evol. Microbiol.">
        <title>The Global Catalogue of Microorganisms (GCM) 10K type strain sequencing project: providing services to taxonomists for standard genome sequencing and annotation.</title>
        <authorList>
            <consortium name="The Broad Institute Genomics Platform"/>
            <consortium name="The Broad Institute Genome Sequencing Center for Infectious Disease"/>
            <person name="Wu L."/>
            <person name="Ma J."/>
        </authorList>
    </citation>
    <scope>NUCLEOTIDE SEQUENCE [LARGE SCALE GENOMIC DNA]</scope>
    <source>
        <strain evidence="9">KCTC 52168</strain>
    </source>
</reference>
<dbReference type="InterPro" id="IPR012337">
    <property type="entry name" value="RNaseH-like_sf"/>
</dbReference>
<evidence type="ECO:0000256" key="4">
    <source>
        <dbReference type="ARBA" id="ARBA00022801"/>
    </source>
</evidence>
<feature type="region of interest" description="Disordered" evidence="6">
    <location>
        <begin position="140"/>
        <end position="160"/>
    </location>
</feature>
<sequence>MSAVPPAATPSSALSGSGIVLALDYGLVRTGLAVGNLITHTGRPLKTLQALNRTMLLEQLAPIIKEWQPQTLVLGLPTHPDGAEHEMTRATRNLAGKLRRFGVPVVLVDERYSSVEGGHDDAQAAAVILERYFAQLLNPAVDSPPADAEPANDSAPPDAT</sequence>
<keyword evidence="4 5" id="KW-0378">Hydrolase</keyword>
<keyword evidence="2 5" id="KW-0690">Ribosome biogenesis</keyword>
<accession>A0ABV7H8F5</accession>
<dbReference type="Proteomes" id="UP001595556">
    <property type="component" value="Unassembled WGS sequence"/>
</dbReference>
<evidence type="ECO:0000256" key="3">
    <source>
        <dbReference type="ARBA" id="ARBA00022722"/>
    </source>
</evidence>
<keyword evidence="9" id="KW-1185">Reference proteome</keyword>
<dbReference type="PANTHER" id="PTHR33317">
    <property type="entry name" value="POLYNUCLEOTIDYL TRANSFERASE, RIBONUCLEASE H-LIKE SUPERFAMILY PROTEIN"/>
    <property type="match status" value="1"/>
</dbReference>
<evidence type="ECO:0000256" key="6">
    <source>
        <dbReference type="SAM" id="MobiDB-lite"/>
    </source>
</evidence>
<dbReference type="InterPro" id="IPR037027">
    <property type="entry name" value="YqgF/RNaseH-like_dom_sf"/>
</dbReference>
<dbReference type="EMBL" id="JBHRTI010000010">
    <property type="protein sequence ID" value="MFC3148906.1"/>
    <property type="molecule type" value="Genomic_DNA"/>
</dbReference>
<gene>
    <name evidence="8" type="primary">ruvX</name>
    <name evidence="8" type="ORF">ACFOEN_14865</name>
</gene>
<dbReference type="InterPro" id="IPR006641">
    <property type="entry name" value="YqgF/RNaseH-like_dom"/>
</dbReference>
<proteinExistence type="inferred from homology"/>
<dbReference type="EC" id="3.1.-.-" evidence="5"/>
<comment type="caution">
    <text evidence="8">The sequence shown here is derived from an EMBL/GenBank/DDBJ whole genome shotgun (WGS) entry which is preliminary data.</text>
</comment>
<dbReference type="InterPro" id="IPR005227">
    <property type="entry name" value="YqgF"/>
</dbReference>
<evidence type="ECO:0000256" key="1">
    <source>
        <dbReference type="ARBA" id="ARBA00022490"/>
    </source>
</evidence>
<dbReference type="SUPFAM" id="SSF53098">
    <property type="entry name" value="Ribonuclease H-like"/>
    <property type="match status" value="1"/>
</dbReference>
<dbReference type="SMART" id="SM00732">
    <property type="entry name" value="YqgFc"/>
    <property type="match status" value="1"/>
</dbReference>
<evidence type="ECO:0000313" key="9">
    <source>
        <dbReference type="Proteomes" id="UP001595556"/>
    </source>
</evidence>
<name>A0ABV7H8F5_9BURK</name>
<organism evidence="8 9">
    <name type="scientific">Piscinibacterium candidicorallinum</name>
    <dbReference type="NCBI Taxonomy" id="1793872"/>
    <lineage>
        <taxon>Bacteria</taxon>
        <taxon>Pseudomonadati</taxon>
        <taxon>Pseudomonadota</taxon>
        <taxon>Betaproteobacteria</taxon>
        <taxon>Burkholderiales</taxon>
        <taxon>Piscinibacterium</taxon>
    </lineage>
</organism>
<dbReference type="PANTHER" id="PTHR33317:SF4">
    <property type="entry name" value="POLYNUCLEOTIDYL TRANSFERASE, RIBONUCLEASE H-LIKE SUPERFAMILY PROTEIN"/>
    <property type="match status" value="1"/>
</dbReference>
<dbReference type="NCBIfam" id="TIGR00250">
    <property type="entry name" value="RNAse_H_YqgF"/>
    <property type="match status" value="1"/>
</dbReference>
<comment type="subcellular location">
    <subcellularLocation>
        <location evidence="5">Cytoplasm</location>
    </subcellularLocation>
</comment>
<dbReference type="CDD" id="cd16964">
    <property type="entry name" value="YqgF"/>
    <property type="match status" value="1"/>
</dbReference>
<evidence type="ECO:0000313" key="8">
    <source>
        <dbReference type="EMBL" id="MFC3148906.1"/>
    </source>
</evidence>
<dbReference type="Gene3D" id="3.30.420.140">
    <property type="entry name" value="YqgF/RNase H-like domain"/>
    <property type="match status" value="1"/>
</dbReference>
<comment type="similarity">
    <text evidence="5">Belongs to the YqgF HJR family.</text>
</comment>
<dbReference type="HAMAP" id="MF_00651">
    <property type="entry name" value="Nuclease_YqgF"/>
    <property type="match status" value="1"/>
</dbReference>
<evidence type="ECO:0000256" key="5">
    <source>
        <dbReference type="HAMAP-Rule" id="MF_00651"/>
    </source>
</evidence>
<protein>
    <recommendedName>
        <fullName evidence="5">Putative pre-16S rRNA nuclease</fullName>
        <ecNumber evidence="5">3.1.-.-</ecNumber>
    </recommendedName>
</protein>
<dbReference type="Pfam" id="PF03652">
    <property type="entry name" value="RuvX"/>
    <property type="match status" value="1"/>
</dbReference>
<keyword evidence="3 5" id="KW-0540">Nuclease</keyword>
<evidence type="ECO:0000256" key="2">
    <source>
        <dbReference type="ARBA" id="ARBA00022517"/>
    </source>
</evidence>
<dbReference type="RefSeq" id="WP_377305264.1">
    <property type="nucleotide sequence ID" value="NZ_CP180191.1"/>
</dbReference>
<evidence type="ECO:0000259" key="7">
    <source>
        <dbReference type="SMART" id="SM00732"/>
    </source>
</evidence>